<dbReference type="PANTHER" id="PTHR43775">
    <property type="entry name" value="FATTY ACID SYNTHASE"/>
    <property type="match status" value="1"/>
</dbReference>
<accession>A0ABT5ZBS0</accession>
<proteinExistence type="predicted"/>
<dbReference type="InterPro" id="IPR020841">
    <property type="entry name" value="PKS_Beta-ketoAc_synthase_dom"/>
</dbReference>
<evidence type="ECO:0000256" key="3">
    <source>
        <dbReference type="ARBA" id="ARBA00022679"/>
    </source>
</evidence>
<dbReference type="Pfam" id="PF00109">
    <property type="entry name" value="ketoacyl-synt"/>
    <property type="match status" value="1"/>
</dbReference>
<comment type="caution">
    <text evidence="9">The sequence shown here is derived from an EMBL/GenBank/DDBJ whole genome shotgun (WGS) entry which is preliminary data.</text>
</comment>
<feature type="domain" description="Carrier" evidence="7">
    <location>
        <begin position="941"/>
        <end position="1016"/>
    </location>
</feature>
<feature type="region of interest" description="Disordered" evidence="6">
    <location>
        <begin position="523"/>
        <end position="544"/>
    </location>
</feature>
<dbReference type="PROSITE" id="PS52004">
    <property type="entry name" value="KS3_2"/>
    <property type="match status" value="1"/>
</dbReference>
<sequence length="1027" mass="108294">MTLRDDDLTRNLAATDVAVVGMAGRFPGAEDIDAYWRNLRDGVESITRLAEEELLAEGIERAEFERPEYVPAAPLLDGPDLFDARFFGFSAREAALLDPQQRLFLECAWHALEHAGIDPATVRSGGVFAGANMPAYLMSNLLGGRRIVLDSTVFELQIHNDKDYLATRTAHQLGFTGPALSVQTACSTSLVAVHEAAQSLHTGACDVALAGGVCVRVPHRVGYRYERGLIYSPDGHCRPFDAEAQGTVFGSGVGVVVLKRLTDAVADGDRVLAVLKGSAVNNDGSDKVSYTSPSVTGQERVVLQALRAGGVDARTVTAIEAHGTATPIGDPIEINALTRAHRHSTQDTGYCAIGSVKSNIGHLESAAGIASLIKAVLQLQHRELAPSLHFRTPNPRIDFGATPFRVNTERVAWEPGDVPRRIGVSSFGIGGTNAHVVLEEASAACTAPEPVATGPATDRPQLLLLSARTPQALEAATDRLARRFAGPDAPAVADAAYTLQTGRRPMRHRRAVLVPPDPARAASLLGGADPDRARQGNAGTGRPRTVFLFPGQGTQFPKMGHGLYTADPGFAADIDRSARLLHPDLGFDLREALYGTATDAERLTSTEVAQPALFTTEYALARLLLRWGVAPDDMVGHSVGEFTAACVAGVLPLEDALHLVALRGKLMREQPPGAMLSVEAAEETLVPLLPQAVSVAAVNAPALCVAAGPEEGVAALERALADAGVAARRLHTSHAFHSAMMDPVVGPLTEAVRGAALVPGERPFVSGVTGEAITPGQATDPAYWGSHARQPVRFADAVRTAASRGRTVLVEVGPGTALSTLSRAALADRRGISTVRTMRRPGEAGDDLETLLLGVGDLWLAGGEMRWHALHDGPRRRAALPGYPFQRERHWIGPGGGRSAGTAGSPAEAADVRPMAPEAKATPSAEERSTRPAGLRSGYAAPRDAAEKRIVALWEAILGFEGIGIHDDFFELGGHSLLGTQLVNRLQDELGVTVSLRKLLSHPTPAKLGAVVTLAMADPAAGAAESP</sequence>
<dbReference type="SMART" id="SM00825">
    <property type="entry name" value="PKS_KS"/>
    <property type="match status" value="1"/>
</dbReference>
<dbReference type="Pfam" id="PF00698">
    <property type="entry name" value="Acyl_transf_1"/>
    <property type="match status" value="1"/>
</dbReference>
<dbReference type="SUPFAM" id="SSF47336">
    <property type="entry name" value="ACP-like"/>
    <property type="match status" value="1"/>
</dbReference>
<dbReference type="Pfam" id="PF00550">
    <property type="entry name" value="PP-binding"/>
    <property type="match status" value="1"/>
</dbReference>
<organism evidence="9 10">
    <name type="scientific">Streptantibioticus ferralitis</name>
    <dbReference type="NCBI Taxonomy" id="236510"/>
    <lineage>
        <taxon>Bacteria</taxon>
        <taxon>Bacillati</taxon>
        <taxon>Actinomycetota</taxon>
        <taxon>Actinomycetes</taxon>
        <taxon>Kitasatosporales</taxon>
        <taxon>Streptomycetaceae</taxon>
        <taxon>Streptantibioticus</taxon>
    </lineage>
</organism>
<dbReference type="InterPro" id="IPR016036">
    <property type="entry name" value="Malonyl_transacylase_ACP-bd"/>
</dbReference>
<dbReference type="SUPFAM" id="SSF53901">
    <property type="entry name" value="Thiolase-like"/>
    <property type="match status" value="1"/>
</dbReference>
<dbReference type="InterPro" id="IPR009081">
    <property type="entry name" value="PP-bd_ACP"/>
</dbReference>
<dbReference type="SUPFAM" id="SSF52151">
    <property type="entry name" value="FabD/lysophospholipase-like"/>
    <property type="match status" value="1"/>
</dbReference>
<dbReference type="SUPFAM" id="SSF55048">
    <property type="entry name" value="Probable ACP-binding domain of malonyl-CoA ACP transacylase"/>
    <property type="match status" value="1"/>
</dbReference>
<dbReference type="InterPro" id="IPR014043">
    <property type="entry name" value="Acyl_transferase_dom"/>
</dbReference>
<dbReference type="CDD" id="cd00833">
    <property type="entry name" value="PKS"/>
    <property type="match status" value="1"/>
</dbReference>
<keyword evidence="3" id="KW-0808">Transferase</keyword>
<gene>
    <name evidence="9" type="ORF">P2L57_37805</name>
</gene>
<keyword evidence="2" id="KW-0597">Phosphoprotein</keyword>
<dbReference type="SMART" id="SM00827">
    <property type="entry name" value="PKS_AT"/>
    <property type="match status" value="1"/>
</dbReference>
<dbReference type="Gene3D" id="3.40.50.1820">
    <property type="entry name" value="alpha/beta hydrolase"/>
    <property type="match status" value="1"/>
</dbReference>
<keyword evidence="4" id="KW-0045">Antibiotic biosynthesis</keyword>
<dbReference type="InterPro" id="IPR036736">
    <property type="entry name" value="ACP-like_sf"/>
</dbReference>
<dbReference type="Proteomes" id="UP001220022">
    <property type="component" value="Unassembled WGS sequence"/>
</dbReference>
<evidence type="ECO:0000313" key="10">
    <source>
        <dbReference type="Proteomes" id="UP001220022"/>
    </source>
</evidence>
<dbReference type="InterPro" id="IPR001227">
    <property type="entry name" value="Ac_transferase_dom_sf"/>
</dbReference>
<keyword evidence="10" id="KW-1185">Reference proteome</keyword>
<feature type="domain" description="Ketosynthase family 3 (KS3)" evidence="8">
    <location>
        <begin position="14"/>
        <end position="440"/>
    </location>
</feature>
<dbReference type="SMART" id="SM00823">
    <property type="entry name" value="PKS_PP"/>
    <property type="match status" value="1"/>
</dbReference>
<dbReference type="PROSITE" id="PS00012">
    <property type="entry name" value="PHOSPHOPANTETHEINE"/>
    <property type="match status" value="1"/>
</dbReference>
<dbReference type="InterPro" id="IPR018201">
    <property type="entry name" value="Ketoacyl_synth_AS"/>
</dbReference>
<dbReference type="InterPro" id="IPR006162">
    <property type="entry name" value="Ppantetheine_attach_site"/>
</dbReference>
<dbReference type="InterPro" id="IPR029058">
    <property type="entry name" value="AB_hydrolase_fold"/>
</dbReference>
<dbReference type="InterPro" id="IPR014031">
    <property type="entry name" value="Ketoacyl_synth_C"/>
</dbReference>
<dbReference type="Pfam" id="PF16197">
    <property type="entry name" value="KAsynt_C_assoc"/>
    <property type="match status" value="1"/>
</dbReference>
<dbReference type="InterPro" id="IPR020806">
    <property type="entry name" value="PKS_PP-bd"/>
</dbReference>
<dbReference type="PROSITE" id="PS50075">
    <property type="entry name" value="CARRIER"/>
    <property type="match status" value="1"/>
</dbReference>
<feature type="region of interest" description="Disordered" evidence="6">
    <location>
        <begin position="892"/>
        <end position="939"/>
    </location>
</feature>
<keyword evidence="5" id="KW-0012">Acyltransferase</keyword>
<dbReference type="Gene3D" id="3.30.70.3290">
    <property type="match status" value="1"/>
</dbReference>
<evidence type="ECO:0000256" key="5">
    <source>
        <dbReference type="ARBA" id="ARBA00023315"/>
    </source>
</evidence>
<dbReference type="InterPro" id="IPR050091">
    <property type="entry name" value="PKS_NRPS_Biosynth_Enz"/>
</dbReference>
<evidence type="ECO:0000259" key="7">
    <source>
        <dbReference type="PROSITE" id="PS50075"/>
    </source>
</evidence>
<dbReference type="InterPro" id="IPR016035">
    <property type="entry name" value="Acyl_Trfase/lysoPLipase"/>
</dbReference>
<evidence type="ECO:0000256" key="4">
    <source>
        <dbReference type="ARBA" id="ARBA00023194"/>
    </source>
</evidence>
<name>A0ABT5ZBS0_9ACTN</name>
<dbReference type="Gene3D" id="3.40.47.10">
    <property type="match status" value="1"/>
</dbReference>
<dbReference type="InterPro" id="IPR016039">
    <property type="entry name" value="Thiolase-like"/>
</dbReference>
<dbReference type="Pfam" id="PF02801">
    <property type="entry name" value="Ketoacyl-synt_C"/>
    <property type="match status" value="1"/>
</dbReference>
<protein>
    <submittedName>
        <fullName evidence="9">Beta-ketoacyl synthase N-terminal-like domain-containing protein</fullName>
    </submittedName>
</protein>
<evidence type="ECO:0000256" key="2">
    <source>
        <dbReference type="ARBA" id="ARBA00022553"/>
    </source>
</evidence>
<reference evidence="9 10" key="1">
    <citation type="submission" date="2023-03" db="EMBL/GenBank/DDBJ databases">
        <title>Draft genome sequence of type strain Streptomyces ferralitis JCM 14344.</title>
        <authorList>
            <person name="Klaysubun C."/>
            <person name="Duangmal K."/>
        </authorList>
    </citation>
    <scope>NUCLEOTIDE SEQUENCE [LARGE SCALE GENOMIC DNA]</scope>
    <source>
        <strain evidence="9 10">JCM 14344</strain>
    </source>
</reference>
<dbReference type="PROSITE" id="PS00606">
    <property type="entry name" value="KS3_1"/>
    <property type="match status" value="1"/>
</dbReference>
<dbReference type="Gene3D" id="3.40.366.10">
    <property type="entry name" value="Malonyl-Coenzyme A Acyl Carrier Protein, domain 2"/>
    <property type="match status" value="1"/>
</dbReference>
<dbReference type="RefSeq" id="WP_275822712.1">
    <property type="nucleotide sequence ID" value="NZ_BAAANM010000024.1"/>
</dbReference>
<dbReference type="InterPro" id="IPR014030">
    <property type="entry name" value="Ketoacyl_synth_N"/>
</dbReference>
<keyword evidence="1" id="KW-0596">Phosphopantetheine</keyword>
<evidence type="ECO:0000313" key="9">
    <source>
        <dbReference type="EMBL" id="MDF2261274.1"/>
    </source>
</evidence>
<evidence type="ECO:0000256" key="1">
    <source>
        <dbReference type="ARBA" id="ARBA00022450"/>
    </source>
</evidence>
<dbReference type="PANTHER" id="PTHR43775:SF37">
    <property type="entry name" value="SI:DKEY-61P9.11"/>
    <property type="match status" value="1"/>
</dbReference>
<dbReference type="EMBL" id="JARHTQ010000052">
    <property type="protein sequence ID" value="MDF2261274.1"/>
    <property type="molecule type" value="Genomic_DNA"/>
</dbReference>
<evidence type="ECO:0000256" key="6">
    <source>
        <dbReference type="SAM" id="MobiDB-lite"/>
    </source>
</evidence>
<dbReference type="InterPro" id="IPR032821">
    <property type="entry name" value="PKS_assoc"/>
</dbReference>
<evidence type="ECO:0000259" key="8">
    <source>
        <dbReference type="PROSITE" id="PS52004"/>
    </source>
</evidence>